<dbReference type="EMBL" id="JBHUOL010000022">
    <property type="protein sequence ID" value="MFD2909825.1"/>
    <property type="molecule type" value="Genomic_DNA"/>
</dbReference>
<proteinExistence type="predicted"/>
<feature type="signal peptide" evidence="1">
    <location>
        <begin position="1"/>
        <end position="22"/>
    </location>
</feature>
<evidence type="ECO:0000313" key="2">
    <source>
        <dbReference type="EMBL" id="MFD2909825.1"/>
    </source>
</evidence>
<keyword evidence="3" id="KW-1185">Reference proteome</keyword>
<organism evidence="2 3">
    <name type="scientific">Flavobacterium ardleyense</name>
    <dbReference type="NCBI Taxonomy" id="2038737"/>
    <lineage>
        <taxon>Bacteria</taxon>
        <taxon>Pseudomonadati</taxon>
        <taxon>Bacteroidota</taxon>
        <taxon>Flavobacteriia</taxon>
        <taxon>Flavobacteriales</taxon>
        <taxon>Flavobacteriaceae</taxon>
        <taxon>Flavobacterium</taxon>
    </lineage>
</organism>
<comment type="caution">
    <text evidence="2">The sequence shown here is derived from an EMBL/GenBank/DDBJ whole genome shotgun (WGS) entry which is preliminary data.</text>
</comment>
<sequence length="143" mass="15899">MKKRISLFVSVLILALVSTSCSKDDDGPSGNIVGKWEFFKEGVVVNNVESLEFSSYTDGCSKDFTEIREDGTLSTTFYYETNCLSEIIDATYTKSGNSLIISQGGQTREDIIKELTQTTLKLYYTETSGGVEITKAKVFKRIN</sequence>
<feature type="chain" id="PRO_5045891081" description="Lipocalin-like domain-containing protein" evidence="1">
    <location>
        <begin position="23"/>
        <end position="143"/>
    </location>
</feature>
<evidence type="ECO:0000313" key="3">
    <source>
        <dbReference type="Proteomes" id="UP001597549"/>
    </source>
</evidence>
<reference evidence="3" key="1">
    <citation type="journal article" date="2019" name="Int. J. Syst. Evol. Microbiol.">
        <title>The Global Catalogue of Microorganisms (GCM) 10K type strain sequencing project: providing services to taxonomists for standard genome sequencing and annotation.</title>
        <authorList>
            <consortium name="The Broad Institute Genomics Platform"/>
            <consortium name="The Broad Institute Genome Sequencing Center for Infectious Disease"/>
            <person name="Wu L."/>
            <person name="Ma J."/>
        </authorList>
    </citation>
    <scope>NUCLEOTIDE SEQUENCE [LARGE SCALE GENOMIC DNA]</scope>
    <source>
        <strain evidence="3">KCTC 52644</strain>
    </source>
</reference>
<protein>
    <recommendedName>
        <fullName evidence="4">Lipocalin-like domain-containing protein</fullName>
    </recommendedName>
</protein>
<dbReference type="Proteomes" id="UP001597549">
    <property type="component" value="Unassembled WGS sequence"/>
</dbReference>
<accession>A0ABW5ZAA2</accession>
<dbReference type="RefSeq" id="WP_379808717.1">
    <property type="nucleotide sequence ID" value="NZ_JBHUOL010000022.1"/>
</dbReference>
<name>A0ABW5ZAA2_9FLAO</name>
<dbReference type="PROSITE" id="PS51257">
    <property type="entry name" value="PROKAR_LIPOPROTEIN"/>
    <property type="match status" value="1"/>
</dbReference>
<evidence type="ECO:0008006" key="4">
    <source>
        <dbReference type="Google" id="ProtNLM"/>
    </source>
</evidence>
<keyword evidence="1" id="KW-0732">Signal</keyword>
<gene>
    <name evidence="2" type="ORF">ACFSX9_13890</name>
</gene>
<evidence type="ECO:0000256" key="1">
    <source>
        <dbReference type="SAM" id="SignalP"/>
    </source>
</evidence>